<dbReference type="Pfam" id="PF19289">
    <property type="entry name" value="PmbA_TldD_3rd"/>
    <property type="match status" value="1"/>
</dbReference>
<gene>
    <name evidence="5" type="ORF">ENV60_08535</name>
</gene>
<sequence>MLNKKDAKELIAMAIGFSSAEQIEVIIHSFDSALTRFANNYIHQNVYEANTTISVRVIFGKRIGTASTNSLALKNIKETIRCAERMAKFQTENPQFVSLIKTDPKKYRQEIPSVKSFEQISPDKRAEAVRQIVEIAKEKNLLAYGSVSNGLSVIVIGNSLGTFAYHRSTDVFCNIVMSGKNSSGYAQSGAKDFDEINFVKLARIAADKAIRSQDPIEIKPGPYTTIFEPLAVSDFLDYLSAYTFNGKLFEEGRSYFCDKLGTKVVDERITITDDPFCRKGFPLPFDFEGVPKKKLVLIERGIARNVVYDSLTATALGKKTTGHALAYPNPYGPMPLHLVMEGGDITFNDMVSTTKQGILVTRLHYTNVIDPHKITLTGMTRDGTFLIEGGVITRGIKNLRFTENLFEALNRVEAISKRQELVAHEPGYSGRLGSGTITPAIKINDFTFTSATEF</sequence>
<dbReference type="PANTHER" id="PTHR43666:SF1">
    <property type="entry name" value="CONSERVED PROTEIN"/>
    <property type="match status" value="1"/>
</dbReference>
<evidence type="ECO:0000259" key="2">
    <source>
        <dbReference type="Pfam" id="PF01523"/>
    </source>
</evidence>
<evidence type="ECO:0000256" key="1">
    <source>
        <dbReference type="ARBA" id="ARBA00005836"/>
    </source>
</evidence>
<dbReference type="Gene3D" id="3.30.2290.10">
    <property type="entry name" value="PmbA/TldD superfamily"/>
    <property type="match status" value="1"/>
</dbReference>
<evidence type="ECO:0000259" key="3">
    <source>
        <dbReference type="Pfam" id="PF19289"/>
    </source>
</evidence>
<evidence type="ECO:0000313" key="5">
    <source>
        <dbReference type="EMBL" id="HGV98324.1"/>
    </source>
</evidence>
<feature type="domain" description="Metalloprotease TldD/E central" evidence="4">
    <location>
        <begin position="117"/>
        <end position="212"/>
    </location>
</feature>
<dbReference type="Pfam" id="PF01523">
    <property type="entry name" value="PmbA_TldD_1st"/>
    <property type="match status" value="1"/>
</dbReference>
<dbReference type="SUPFAM" id="SSF111283">
    <property type="entry name" value="Putative modulator of DNA gyrase, PmbA/TldD"/>
    <property type="match status" value="1"/>
</dbReference>
<dbReference type="InterPro" id="IPR002510">
    <property type="entry name" value="Metalloprtase-TldD/E_N"/>
</dbReference>
<name>A0A7C4TCP5_UNCW3</name>
<dbReference type="EMBL" id="DTGZ01000161">
    <property type="protein sequence ID" value="HGV98324.1"/>
    <property type="molecule type" value="Genomic_DNA"/>
</dbReference>
<dbReference type="InterPro" id="IPR045570">
    <property type="entry name" value="Metalloprtase-TldD/E_cen_dom"/>
</dbReference>
<organism evidence="5">
    <name type="scientific">candidate division WOR-3 bacterium</name>
    <dbReference type="NCBI Taxonomy" id="2052148"/>
    <lineage>
        <taxon>Bacteria</taxon>
        <taxon>Bacteria division WOR-3</taxon>
    </lineage>
</organism>
<comment type="similarity">
    <text evidence="1">Belongs to the peptidase U62 family.</text>
</comment>
<dbReference type="PANTHER" id="PTHR43666">
    <property type="entry name" value="TLDD PROTEIN"/>
    <property type="match status" value="1"/>
</dbReference>
<dbReference type="InterPro" id="IPR045569">
    <property type="entry name" value="Metalloprtase-TldD/E_C"/>
</dbReference>
<feature type="domain" description="Metalloprotease TldD/E N-terminal" evidence="2">
    <location>
        <begin position="24"/>
        <end position="87"/>
    </location>
</feature>
<reference evidence="5" key="1">
    <citation type="journal article" date="2020" name="mSystems">
        <title>Genome- and Community-Level Interaction Insights into Carbon Utilization and Element Cycling Functions of Hydrothermarchaeota in Hydrothermal Sediment.</title>
        <authorList>
            <person name="Zhou Z."/>
            <person name="Liu Y."/>
            <person name="Xu W."/>
            <person name="Pan J."/>
            <person name="Luo Z.H."/>
            <person name="Li M."/>
        </authorList>
    </citation>
    <scope>NUCLEOTIDE SEQUENCE [LARGE SCALE GENOMIC DNA]</scope>
    <source>
        <strain evidence="5">SpSt-774</strain>
    </source>
</reference>
<proteinExistence type="inferred from homology"/>
<comment type="caution">
    <text evidence="5">The sequence shown here is derived from an EMBL/GenBank/DDBJ whole genome shotgun (WGS) entry which is preliminary data.</text>
</comment>
<protein>
    <submittedName>
        <fullName evidence="5">TldD/PmbA family protein</fullName>
    </submittedName>
</protein>
<dbReference type="GO" id="GO:0006508">
    <property type="term" value="P:proteolysis"/>
    <property type="evidence" value="ECO:0007669"/>
    <property type="project" value="InterPro"/>
</dbReference>
<dbReference type="InterPro" id="IPR035068">
    <property type="entry name" value="TldD/PmbA_N"/>
</dbReference>
<feature type="domain" description="Metalloprotease TldD/E C-terminal" evidence="3">
    <location>
        <begin position="221"/>
        <end position="449"/>
    </location>
</feature>
<dbReference type="InterPro" id="IPR036059">
    <property type="entry name" value="TldD/PmbA_sf"/>
</dbReference>
<dbReference type="AlphaFoldDB" id="A0A7C4TCP5"/>
<evidence type="ECO:0000259" key="4">
    <source>
        <dbReference type="Pfam" id="PF19290"/>
    </source>
</evidence>
<dbReference type="Pfam" id="PF19290">
    <property type="entry name" value="PmbA_TldD_2nd"/>
    <property type="match status" value="1"/>
</dbReference>
<dbReference type="GO" id="GO:0008237">
    <property type="term" value="F:metallopeptidase activity"/>
    <property type="evidence" value="ECO:0007669"/>
    <property type="project" value="InterPro"/>
</dbReference>
<accession>A0A7C4TCP5</accession>